<reference evidence="1" key="2">
    <citation type="journal article" date="2024" name="Plant">
        <title>Genomic evolution and insights into agronomic trait innovations of Sesamum species.</title>
        <authorList>
            <person name="Miao H."/>
            <person name="Wang L."/>
            <person name="Qu L."/>
            <person name="Liu H."/>
            <person name="Sun Y."/>
            <person name="Le M."/>
            <person name="Wang Q."/>
            <person name="Wei S."/>
            <person name="Zheng Y."/>
            <person name="Lin W."/>
            <person name="Duan Y."/>
            <person name="Cao H."/>
            <person name="Xiong S."/>
            <person name="Wang X."/>
            <person name="Wei L."/>
            <person name="Li C."/>
            <person name="Ma Q."/>
            <person name="Ju M."/>
            <person name="Zhao R."/>
            <person name="Li G."/>
            <person name="Mu C."/>
            <person name="Tian Q."/>
            <person name="Mei H."/>
            <person name="Zhang T."/>
            <person name="Gao T."/>
            <person name="Zhang H."/>
        </authorList>
    </citation>
    <scope>NUCLEOTIDE SEQUENCE</scope>
    <source>
        <strain evidence="1">KEN1</strain>
    </source>
</reference>
<gene>
    <name evidence="1" type="ORF">Slati_2359900</name>
</gene>
<protein>
    <submittedName>
        <fullName evidence="1">Uncharacterized protein</fullName>
    </submittedName>
</protein>
<organism evidence="1">
    <name type="scientific">Sesamum latifolium</name>
    <dbReference type="NCBI Taxonomy" id="2727402"/>
    <lineage>
        <taxon>Eukaryota</taxon>
        <taxon>Viridiplantae</taxon>
        <taxon>Streptophyta</taxon>
        <taxon>Embryophyta</taxon>
        <taxon>Tracheophyta</taxon>
        <taxon>Spermatophyta</taxon>
        <taxon>Magnoliopsida</taxon>
        <taxon>eudicotyledons</taxon>
        <taxon>Gunneridae</taxon>
        <taxon>Pentapetalae</taxon>
        <taxon>asterids</taxon>
        <taxon>lamiids</taxon>
        <taxon>Lamiales</taxon>
        <taxon>Pedaliaceae</taxon>
        <taxon>Sesamum</taxon>
    </lineage>
</organism>
<name>A0AAW2WAM6_9LAMI</name>
<accession>A0AAW2WAM6</accession>
<reference evidence="1" key="1">
    <citation type="submission" date="2020-06" db="EMBL/GenBank/DDBJ databases">
        <authorList>
            <person name="Li T."/>
            <person name="Hu X."/>
            <person name="Zhang T."/>
            <person name="Song X."/>
            <person name="Zhang H."/>
            <person name="Dai N."/>
            <person name="Sheng W."/>
            <person name="Hou X."/>
            <person name="Wei L."/>
        </authorList>
    </citation>
    <scope>NUCLEOTIDE SEQUENCE</scope>
    <source>
        <strain evidence="1">KEN1</strain>
        <tissue evidence="1">Leaf</tissue>
    </source>
</reference>
<proteinExistence type="predicted"/>
<evidence type="ECO:0000313" key="1">
    <source>
        <dbReference type="EMBL" id="KAL0438769.1"/>
    </source>
</evidence>
<dbReference type="EMBL" id="JACGWN010000008">
    <property type="protein sequence ID" value="KAL0438769.1"/>
    <property type="molecule type" value="Genomic_DNA"/>
</dbReference>
<comment type="caution">
    <text evidence="1">The sequence shown here is derived from an EMBL/GenBank/DDBJ whole genome shotgun (WGS) entry which is preliminary data.</text>
</comment>
<dbReference type="AlphaFoldDB" id="A0AAW2WAM6"/>
<sequence>MNRVFLCHDIVSEGNIMLQYWSLLHYILLKFHHLFPERMSDLWRVGLLIDGGINQCRFVLLKYNMSQSVNSLISLSAELLLLG</sequence>